<evidence type="ECO:0008006" key="2">
    <source>
        <dbReference type="Google" id="ProtNLM"/>
    </source>
</evidence>
<proteinExistence type="predicted"/>
<dbReference type="Pfam" id="PF03592">
    <property type="entry name" value="Terminase_2"/>
    <property type="match status" value="1"/>
</dbReference>
<dbReference type="EMBL" id="LAZR01000375">
    <property type="protein sequence ID" value="KKN71832.1"/>
    <property type="molecule type" value="Genomic_DNA"/>
</dbReference>
<name>A0A0F9TA79_9ZZZZ</name>
<dbReference type="GO" id="GO:0051276">
    <property type="term" value="P:chromosome organization"/>
    <property type="evidence" value="ECO:0007669"/>
    <property type="project" value="InterPro"/>
</dbReference>
<gene>
    <name evidence="1" type="ORF">LCGC14_0416860</name>
</gene>
<sequence length="136" mass="14879">MAILKNSKYEIFARGIASGKSPHDSGIDAGFRDGPGLAVTTSRLVHKANIASRIEELKQLAADGTVMTIQKRLERLTEIAELPITKDIKARESVQAVAELNKMTVNAYPPAKVEVETGKELTEFLKGLRGYGNRKE</sequence>
<comment type="caution">
    <text evidence="1">The sequence shown here is derived from an EMBL/GenBank/DDBJ whole genome shotgun (WGS) entry which is preliminary data.</text>
</comment>
<accession>A0A0F9TA79</accession>
<reference evidence="1" key="1">
    <citation type="journal article" date="2015" name="Nature">
        <title>Complex archaea that bridge the gap between prokaryotes and eukaryotes.</title>
        <authorList>
            <person name="Spang A."/>
            <person name="Saw J.H."/>
            <person name="Jorgensen S.L."/>
            <person name="Zaremba-Niedzwiedzka K."/>
            <person name="Martijn J."/>
            <person name="Lind A.E."/>
            <person name="van Eijk R."/>
            <person name="Schleper C."/>
            <person name="Guy L."/>
            <person name="Ettema T.J."/>
        </authorList>
    </citation>
    <scope>NUCLEOTIDE SEQUENCE</scope>
</reference>
<evidence type="ECO:0000313" key="1">
    <source>
        <dbReference type="EMBL" id="KKN71832.1"/>
    </source>
</evidence>
<organism evidence="1">
    <name type="scientific">marine sediment metagenome</name>
    <dbReference type="NCBI Taxonomy" id="412755"/>
    <lineage>
        <taxon>unclassified sequences</taxon>
        <taxon>metagenomes</taxon>
        <taxon>ecological metagenomes</taxon>
    </lineage>
</organism>
<dbReference type="AlphaFoldDB" id="A0A0F9TA79"/>
<dbReference type="InterPro" id="IPR005335">
    <property type="entry name" value="Terminase_ssu"/>
</dbReference>
<protein>
    <recommendedName>
        <fullName evidence="2">Terminase small subunit</fullName>
    </recommendedName>
</protein>